<accession>A0A9X0DC49</accession>
<dbReference type="AlphaFoldDB" id="A0A9X0DC49"/>
<evidence type="ECO:0000313" key="3">
    <source>
        <dbReference type="Proteomes" id="UP001152300"/>
    </source>
</evidence>
<evidence type="ECO:0000313" key="2">
    <source>
        <dbReference type="EMBL" id="KAJ8057961.1"/>
    </source>
</evidence>
<keyword evidence="3" id="KW-1185">Reference proteome</keyword>
<sequence>MFTSKNILMSLEELESLMDEQEMAKTMAITTATTTITAAAGAAATTGRNTAANSAIASTTTKILQSSHEKKLAAIAFTEPDAGQQAPAILTTTSSADDSQIAGTTDKHLEPCPNLGLWKIPVFITENREDHQKYAMETELPWTSQSNSSYNLTYFDDAGLANHVVRLSFDESSAFGAGFPRAIGMANSLDSSLTKPATPEIRPQRQRAKSSIHTTPSRKTFASPGQSHPDAGAKPSPATVHPVGGFREVITISFPTIKACSSGLQDLDAAKGARRDNMEFSIKRLFGEMQVEVSGPAGSNIRGFVMSVCSKRYGVSIKAAMK</sequence>
<feature type="compositionally biased region" description="Polar residues" evidence="1">
    <location>
        <begin position="211"/>
        <end position="226"/>
    </location>
</feature>
<organism evidence="2 3">
    <name type="scientific">Sclerotinia nivalis</name>
    <dbReference type="NCBI Taxonomy" id="352851"/>
    <lineage>
        <taxon>Eukaryota</taxon>
        <taxon>Fungi</taxon>
        <taxon>Dikarya</taxon>
        <taxon>Ascomycota</taxon>
        <taxon>Pezizomycotina</taxon>
        <taxon>Leotiomycetes</taxon>
        <taxon>Helotiales</taxon>
        <taxon>Sclerotiniaceae</taxon>
        <taxon>Sclerotinia</taxon>
    </lineage>
</organism>
<feature type="region of interest" description="Disordered" evidence="1">
    <location>
        <begin position="190"/>
        <end position="239"/>
    </location>
</feature>
<name>A0A9X0DC49_9HELO</name>
<comment type="caution">
    <text evidence="2">The sequence shown here is derived from an EMBL/GenBank/DDBJ whole genome shotgun (WGS) entry which is preliminary data.</text>
</comment>
<proteinExistence type="predicted"/>
<protein>
    <submittedName>
        <fullName evidence="2">Uncharacterized protein</fullName>
    </submittedName>
</protein>
<dbReference type="Proteomes" id="UP001152300">
    <property type="component" value="Unassembled WGS sequence"/>
</dbReference>
<gene>
    <name evidence="2" type="ORF">OCU04_013135</name>
</gene>
<dbReference type="EMBL" id="JAPEIS010000018">
    <property type="protein sequence ID" value="KAJ8057961.1"/>
    <property type="molecule type" value="Genomic_DNA"/>
</dbReference>
<evidence type="ECO:0000256" key="1">
    <source>
        <dbReference type="SAM" id="MobiDB-lite"/>
    </source>
</evidence>
<dbReference type="OrthoDB" id="3551189at2759"/>
<reference evidence="2" key="1">
    <citation type="submission" date="2022-11" db="EMBL/GenBank/DDBJ databases">
        <title>Genome Resource of Sclerotinia nivalis Strain SnTB1, a Plant Pathogen Isolated from American Ginseng.</title>
        <authorList>
            <person name="Fan S."/>
        </authorList>
    </citation>
    <scope>NUCLEOTIDE SEQUENCE</scope>
    <source>
        <strain evidence="2">SnTB1</strain>
    </source>
</reference>